<gene>
    <name evidence="10" type="ORF">ZEAMMB73_Zm00001d005421</name>
</gene>
<keyword evidence="3 7" id="KW-0812">Transmembrane</keyword>
<dbReference type="GO" id="GO:0015267">
    <property type="term" value="F:channel activity"/>
    <property type="evidence" value="ECO:0007669"/>
    <property type="project" value="InterPro"/>
</dbReference>
<feature type="region of interest" description="Disordered" evidence="8">
    <location>
        <begin position="1"/>
        <end position="20"/>
    </location>
</feature>
<dbReference type="InterPro" id="IPR023271">
    <property type="entry name" value="Aquaporin-like"/>
</dbReference>
<dbReference type="InterPro" id="IPR034294">
    <property type="entry name" value="Aquaporin_transptr"/>
</dbReference>
<dbReference type="AlphaFoldDB" id="A0A1D6EMF0"/>
<sequence length="256" mass="26069">MGKDDVVQSGAGGGEFAAKDYTDPPPAPLVDAAELGSWSLYRAVIAEFIATLLFLYVTVATVIGYKHQTDASASGAGADAACGGVGVLGIAWAFGGMIFVLVYCTAGISGGHINPAVTFGLFLARKVSLVRALLYMGSAPRSSAPSCSCTPSSPPPTPSATPATPTSRFWLPSPSASPCSWSTWPPSPSPAPASTRPGAWAPPSSTTRTSHGMTTGFSGWARSWALPSRPSTTSTSSGRAPSRLSAPSGATRDEQS</sequence>
<dbReference type="PANTHER" id="PTHR45687">
    <property type="entry name" value="AQUAPORIN OR AQUAGLYCEROPORIN RELATED"/>
    <property type="match status" value="1"/>
</dbReference>
<keyword evidence="4" id="KW-0677">Repeat</keyword>
<keyword evidence="5 9" id="KW-1133">Transmembrane helix</keyword>
<evidence type="ECO:0000256" key="5">
    <source>
        <dbReference type="ARBA" id="ARBA00022989"/>
    </source>
</evidence>
<keyword evidence="6 9" id="KW-0472">Membrane</keyword>
<comment type="similarity">
    <text evidence="7">Belongs to the MIP/aquaporin (TC 1.A.8) family.</text>
</comment>
<proteinExistence type="inferred from homology"/>
<evidence type="ECO:0000256" key="2">
    <source>
        <dbReference type="ARBA" id="ARBA00022448"/>
    </source>
</evidence>
<feature type="compositionally biased region" description="Low complexity" evidence="8">
    <location>
        <begin position="227"/>
        <end position="243"/>
    </location>
</feature>
<accession>A0A1D6EMF0</accession>
<keyword evidence="2 7" id="KW-0813">Transport</keyword>
<feature type="transmembrane region" description="Helical" evidence="9">
    <location>
        <begin position="76"/>
        <end position="94"/>
    </location>
</feature>
<protein>
    <submittedName>
        <fullName evidence="10">Aquaporin PIP2-2</fullName>
    </submittedName>
</protein>
<dbReference type="SUPFAM" id="SSF81338">
    <property type="entry name" value="Aquaporin-like"/>
    <property type="match status" value="1"/>
</dbReference>
<evidence type="ECO:0000256" key="9">
    <source>
        <dbReference type="SAM" id="Phobius"/>
    </source>
</evidence>
<dbReference type="PROSITE" id="PS00221">
    <property type="entry name" value="MIP"/>
    <property type="match status" value="1"/>
</dbReference>
<dbReference type="PRINTS" id="PR00783">
    <property type="entry name" value="MINTRINSICP"/>
</dbReference>
<evidence type="ECO:0000256" key="1">
    <source>
        <dbReference type="ARBA" id="ARBA00004141"/>
    </source>
</evidence>
<dbReference type="Gene3D" id="1.20.1080.10">
    <property type="entry name" value="Glycerol uptake facilitator protein"/>
    <property type="match status" value="1"/>
</dbReference>
<reference evidence="10" key="1">
    <citation type="submission" date="2015-12" db="EMBL/GenBank/DDBJ databases">
        <title>Update maize B73 reference genome by single molecule sequencing technologies.</title>
        <authorList>
            <consortium name="Maize Genome Sequencing Project"/>
            <person name="Ware D."/>
        </authorList>
    </citation>
    <scope>NUCLEOTIDE SEQUENCE [LARGE SCALE GENOMIC DNA]</scope>
    <source>
        <tissue evidence="10">Seedling</tissue>
    </source>
</reference>
<comment type="subcellular location">
    <subcellularLocation>
        <location evidence="1">Membrane</location>
        <topology evidence="1">Multi-pass membrane protein</topology>
    </subcellularLocation>
</comment>
<feature type="compositionally biased region" description="Polar residues" evidence="8">
    <location>
        <begin position="203"/>
        <end position="217"/>
    </location>
</feature>
<dbReference type="InterPro" id="IPR000425">
    <property type="entry name" value="MIP"/>
</dbReference>
<evidence type="ECO:0000256" key="3">
    <source>
        <dbReference type="ARBA" id="ARBA00022692"/>
    </source>
</evidence>
<feature type="region of interest" description="Disordered" evidence="8">
    <location>
        <begin position="139"/>
        <end position="168"/>
    </location>
</feature>
<dbReference type="InterPro" id="IPR022357">
    <property type="entry name" value="MIP_CS"/>
</dbReference>
<evidence type="ECO:0000256" key="4">
    <source>
        <dbReference type="ARBA" id="ARBA00022737"/>
    </source>
</evidence>
<evidence type="ECO:0000256" key="7">
    <source>
        <dbReference type="RuleBase" id="RU000477"/>
    </source>
</evidence>
<feature type="region of interest" description="Disordered" evidence="8">
    <location>
        <begin position="181"/>
        <end position="256"/>
    </location>
</feature>
<dbReference type="GO" id="GO:0016020">
    <property type="term" value="C:membrane"/>
    <property type="evidence" value="ECO:0007669"/>
    <property type="project" value="UniProtKB-SubCell"/>
</dbReference>
<evidence type="ECO:0000256" key="8">
    <source>
        <dbReference type="SAM" id="MobiDB-lite"/>
    </source>
</evidence>
<feature type="compositionally biased region" description="Low complexity" evidence="8">
    <location>
        <begin position="139"/>
        <end position="151"/>
    </location>
</feature>
<evidence type="ECO:0000313" key="10">
    <source>
        <dbReference type="EMBL" id="ONM21045.1"/>
    </source>
</evidence>
<feature type="transmembrane region" description="Helical" evidence="9">
    <location>
        <begin position="40"/>
        <end position="64"/>
    </location>
</feature>
<name>A0A1D6EMF0_MAIZE</name>
<organism evidence="10">
    <name type="scientific">Zea mays</name>
    <name type="common">Maize</name>
    <dbReference type="NCBI Taxonomy" id="4577"/>
    <lineage>
        <taxon>Eukaryota</taxon>
        <taxon>Viridiplantae</taxon>
        <taxon>Streptophyta</taxon>
        <taxon>Embryophyta</taxon>
        <taxon>Tracheophyta</taxon>
        <taxon>Spermatophyta</taxon>
        <taxon>Magnoliopsida</taxon>
        <taxon>Liliopsida</taxon>
        <taxon>Poales</taxon>
        <taxon>Poaceae</taxon>
        <taxon>PACMAD clade</taxon>
        <taxon>Panicoideae</taxon>
        <taxon>Andropogonodae</taxon>
        <taxon>Andropogoneae</taxon>
        <taxon>Tripsacinae</taxon>
        <taxon>Zea</taxon>
    </lineage>
</organism>
<dbReference type="EMBL" id="CM007648">
    <property type="protein sequence ID" value="ONM21045.1"/>
    <property type="molecule type" value="Genomic_DNA"/>
</dbReference>
<dbReference type="Pfam" id="PF00230">
    <property type="entry name" value="MIP"/>
    <property type="match status" value="1"/>
</dbReference>
<evidence type="ECO:0000256" key="6">
    <source>
        <dbReference type="ARBA" id="ARBA00023136"/>
    </source>
</evidence>